<evidence type="ECO:0000313" key="6">
    <source>
        <dbReference type="Proteomes" id="UP000663855"/>
    </source>
</evidence>
<comment type="subcellular location">
    <subcellularLocation>
        <location evidence="1">Secreted</location>
    </subcellularLocation>
</comment>
<dbReference type="PANTHER" id="PTHR14905:SF7">
    <property type="entry name" value="VON WILLEBRAND FACTOR A DOMAIN-CONTAINING PROTEIN 7"/>
    <property type="match status" value="1"/>
</dbReference>
<name>A0A814I395_9BILA</name>
<evidence type="ECO:0000256" key="3">
    <source>
        <dbReference type="ARBA" id="ARBA00022729"/>
    </source>
</evidence>
<dbReference type="Gene3D" id="3.40.50.410">
    <property type="entry name" value="von Willebrand factor, type A domain"/>
    <property type="match status" value="1"/>
</dbReference>
<evidence type="ECO:0000256" key="2">
    <source>
        <dbReference type="ARBA" id="ARBA00022525"/>
    </source>
</evidence>
<accession>A0A814I395</accession>
<comment type="caution">
    <text evidence="5">The sequence shown here is derived from an EMBL/GenBank/DDBJ whole genome shotgun (WGS) entry which is preliminary data.</text>
</comment>
<dbReference type="PROSITE" id="PS50234">
    <property type="entry name" value="VWFA"/>
    <property type="match status" value="1"/>
</dbReference>
<evidence type="ECO:0000256" key="1">
    <source>
        <dbReference type="ARBA" id="ARBA00004613"/>
    </source>
</evidence>
<dbReference type="InterPro" id="IPR056861">
    <property type="entry name" value="HMCN1-like_VWA"/>
</dbReference>
<dbReference type="PANTHER" id="PTHR14905">
    <property type="entry name" value="NG37"/>
    <property type="match status" value="1"/>
</dbReference>
<proteinExistence type="predicted"/>
<evidence type="ECO:0000313" key="5">
    <source>
        <dbReference type="EMBL" id="CAF1018132.1"/>
    </source>
</evidence>
<gene>
    <name evidence="5" type="ORF">CJN711_LOCUS3173</name>
</gene>
<protein>
    <recommendedName>
        <fullName evidence="4">VWFA domain-containing protein</fullName>
    </recommendedName>
</protein>
<organism evidence="5 6">
    <name type="scientific">Rotaria magnacalcarata</name>
    <dbReference type="NCBI Taxonomy" id="392030"/>
    <lineage>
        <taxon>Eukaryota</taxon>
        <taxon>Metazoa</taxon>
        <taxon>Spiralia</taxon>
        <taxon>Gnathifera</taxon>
        <taxon>Rotifera</taxon>
        <taxon>Eurotatoria</taxon>
        <taxon>Bdelloidea</taxon>
        <taxon>Philodinida</taxon>
        <taxon>Philodinidae</taxon>
        <taxon>Rotaria</taxon>
    </lineage>
</organism>
<dbReference type="SUPFAM" id="SSF53300">
    <property type="entry name" value="vWA-like"/>
    <property type="match status" value="1"/>
</dbReference>
<dbReference type="InterPro" id="IPR056862">
    <property type="entry name" value="VWA7_N"/>
</dbReference>
<dbReference type="EMBL" id="CAJNOV010000307">
    <property type="protein sequence ID" value="CAF1018132.1"/>
    <property type="molecule type" value="Genomic_DNA"/>
</dbReference>
<reference evidence="5" key="1">
    <citation type="submission" date="2021-02" db="EMBL/GenBank/DDBJ databases">
        <authorList>
            <person name="Nowell W R."/>
        </authorList>
    </citation>
    <scope>NUCLEOTIDE SEQUENCE</scope>
</reference>
<dbReference type="Proteomes" id="UP000663855">
    <property type="component" value="Unassembled WGS sequence"/>
</dbReference>
<feature type="domain" description="VWFA" evidence="4">
    <location>
        <begin position="301"/>
        <end position="474"/>
    </location>
</feature>
<keyword evidence="2" id="KW-0964">Secreted</keyword>
<dbReference type="InterPro" id="IPR036465">
    <property type="entry name" value="vWFA_dom_sf"/>
</dbReference>
<dbReference type="AlphaFoldDB" id="A0A814I395"/>
<dbReference type="InterPro" id="IPR052577">
    <property type="entry name" value="VWA7"/>
</dbReference>
<dbReference type="Pfam" id="PF25106">
    <property type="entry name" value="VWA_4"/>
    <property type="match status" value="1"/>
</dbReference>
<evidence type="ECO:0000259" key="4">
    <source>
        <dbReference type="PROSITE" id="PS50234"/>
    </source>
</evidence>
<dbReference type="InterPro" id="IPR002035">
    <property type="entry name" value="VWF_A"/>
</dbReference>
<dbReference type="Pfam" id="PF25107">
    <property type="entry name" value="VWA7_N"/>
    <property type="match status" value="1"/>
</dbReference>
<keyword evidence="3" id="KW-0732">Signal</keyword>
<sequence>MLFGTVTCFKTGTCWFGQPASLGVWESNHYLITTCALYRLAITHLQDVYDHNYLAADFQAINGSCRDVHMIITTELAKFNISSRFFRLAREEIALANIMVDLIYDPASYTHFDNEEFENGSKFVMMQLRAAQSSLARREWQYARMAIGFMLHSMQDFYSHSNWIELGMREPNRDLAMGRRLGSTANKDTRTCKSCNGSDEDCIRNNLIVDQYLTTGYFSYRYPIQTPPGKCHHGYTCDFPGENSEYCEGISKDSMYSPHRHLHYTAASVAYSATTKVLNELRASTNTYTFGKFLGLTNSFSLVFVIDVSNRLQPLVGMIRTVTSQLVDSVQNISNKPSSYILSPFNGSHWGPIRVVTKINEFFDLIESLNETKLQHSSKHYYDSLNEALKACESESLVFFFTDAPSHEPCPQGPTRALARLKKTKIDVLFVNSSQSTSETISELNHFAVTTGGLFINIDITQPKINGKFIYRRLQETLGYECILFESMSNHSEGVFMIDTTATSFHINVVSSSPSIAFQLIEPMGSMLRRNPSVQSDYLQMFSIVVTAQSDVGQWKYTCSEDCVIEVNMKSEFRCRTQLYAPLSNKLSEGIVVTPPLFNQSGVVMMTTCDDPNQVSNNSIQLISTTGDILSEYLATNGFIQEIKIPLQRFRIGTCITRHDGTLAYRDERPLIEISRIMMIVHNQPLVAISGERLNVTYTIQNDANRSLYVQLDIDGVLKNSKWYSINSKSPRSDFIIIDTSQYPLKNETVRFIPLIFTLQAFKDNKQTASDEILFRHEQIVPFYVQDSDIHLEASTHFVNTA</sequence>